<name>A0A1J8Q3R0_9AGAM</name>
<accession>A0A1J8Q3R0</accession>
<dbReference type="InterPro" id="IPR053037">
    <property type="entry name" value="Pericyclase_pydY-like"/>
</dbReference>
<proteinExistence type="predicted"/>
<protein>
    <submittedName>
        <fullName evidence="1">Uncharacterized protein</fullName>
    </submittedName>
</protein>
<dbReference type="AlphaFoldDB" id="A0A1J8Q3R0"/>
<comment type="caution">
    <text evidence="1">The sequence shown here is derived from an EMBL/GenBank/DDBJ whole genome shotgun (WGS) entry which is preliminary data.</text>
</comment>
<evidence type="ECO:0000313" key="2">
    <source>
        <dbReference type="Proteomes" id="UP000183567"/>
    </source>
</evidence>
<evidence type="ECO:0000313" key="1">
    <source>
        <dbReference type="EMBL" id="OJA16246.1"/>
    </source>
</evidence>
<organism evidence="1 2">
    <name type="scientific">Rhizopogon vesiculosus</name>
    <dbReference type="NCBI Taxonomy" id="180088"/>
    <lineage>
        <taxon>Eukaryota</taxon>
        <taxon>Fungi</taxon>
        <taxon>Dikarya</taxon>
        <taxon>Basidiomycota</taxon>
        <taxon>Agaricomycotina</taxon>
        <taxon>Agaricomycetes</taxon>
        <taxon>Agaricomycetidae</taxon>
        <taxon>Boletales</taxon>
        <taxon>Suillineae</taxon>
        <taxon>Rhizopogonaceae</taxon>
        <taxon>Rhizopogon</taxon>
    </lineage>
</organism>
<dbReference type="Proteomes" id="UP000183567">
    <property type="component" value="Unassembled WGS sequence"/>
</dbReference>
<dbReference type="PANTHER" id="PTHR38115">
    <property type="entry name" value="LIPOCALIN-LIKE DOMAIN-CONTAINING PROTEIN"/>
    <property type="match status" value="1"/>
</dbReference>
<keyword evidence="2" id="KW-1185">Reference proteome</keyword>
<reference evidence="1 2" key="1">
    <citation type="submission" date="2016-03" db="EMBL/GenBank/DDBJ databases">
        <title>Comparative genomics of the ectomycorrhizal sister species Rhizopogon vinicolor and Rhizopogon vesiculosus (Basidiomycota: Boletales) reveals a divergence of the mating type B locus.</title>
        <authorList>
            <person name="Mujic A.B."/>
            <person name="Kuo A."/>
            <person name="Tritt A."/>
            <person name="Lipzen A."/>
            <person name="Chen C."/>
            <person name="Johnson J."/>
            <person name="Sharma A."/>
            <person name="Barry K."/>
            <person name="Grigoriev I.V."/>
            <person name="Spatafora J.W."/>
        </authorList>
    </citation>
    <scope>NUCLEOTIDE SEQUENCE [LARGE SCALE GENOMIC DNA]</scope>
    <source>
        <strain evidence="1 2">AM-OR11-056</strain>
    </source>
</reference>
<dbReference type="EMBL" id="LVVM01002679">
    <property type="protein sequence ID" value="OJA16246.1"/>
    <property type="molecule type" value="Genomic_DNA"/>
</dbReference>
<dbReference type="OrthoDB" id="425354at2759"/>
<sequence length="414" mass="46868">MGAILDGGKGTTPGLIHLFLPVMAAPPEVTSKNLSGKYIMNKTLSDDTDDILKLQGVSWFKRRAISMFTLTLVVKHYTDEAGVEHIDIDQTLSGGIPGMSEDRTLDWQERSESDDIFGAVIGLSKRIKLEEVEDEFLKSGWSEDTVEDGTVLAVAWSDPENNKLTWKAELTWGFEILDGERRHARHVKFTSSDKKDGPIFKRLYYDYGEFNHTKVSRLCLSHPQPFLAMACPNTVTTTNFTGKFKLNRALSDDIDETLKIQGVGYMKRTAIANISVTLEPKRYIDDAGVEHVDVKQTLSGGFKAPPDNMILDSQDYSRDDDLFGAVIVNTRRIKVEELEIDFLKGDWTEDTLEAGLVYCVVSSDTAKSKKDWVIHLVWGFTIKDGVRRFSRRYRLTTKERSEPIYVNLYYDHAE</sequence>
<dbReference type="PANTHER" id="PTHR38115:SF1">
    <property type="entry name" value="LIPOCALIN-LIKE DOMAIN-CONTAINING PROTEIN"/>
    <property type="match status" value="1"/>
</dbReference>
<gene>
    <name evidence="1" type="ORF">AZE42_00070</name>
</gene>